<evidence type="ECO:0000259" key="4">
    <source>
        <dbReference type="PROSITE" id="PS51387"/>
    </source>
</evidence>
<dbReference type="EMBL" id="ML995503">
    <property type="protein sequence ID" value="KAF2137409.1"/>
    <property type="molecule type" value="Genomic_DNA"/>
</dbReference>
<keyword evidence="3" id="KW-0732">Signal</keyword>
<dbReference type="GO" id="GO:0071949">
    <property type="term" value="F:FAD binding"/>
    <property type="evidence" value="ECO:0007669"/>
    <property type="project" value="InterPro"/>
</dbReference>
<gene>
    <name evidence="5" type="ORF">K452DRAFT_353552</name>
</gene>
<evidence type="ECO:0000256" key="2">
    <source>
        <dbReference type="ARBA" id="ARBA00023002"/>
    </source>
</evidence>
<dbReference type="InterPro" id="IPR016166">
    <property type="entry name" value="FAD-bd_PCMH"/>
</dbReference>
<feature type="domain" description="FAD-binding PCMH-type" evidence="4">
    <location>
        <begin position="128"/>
        <end position="312"/>
    </location>
</feature>
<keyword evidence="6" id="KW-1185">Reference proteome</keyword>
<reference evidence="5" key="1">
    <citation type="journal article" date="2020" name="Stud. Mycol.">
        <title>101 Dothideomycetes genomes: a test case for predicting lifestyles and emergence of pathogens.</title>
        <authorList>
            <person name="Haridas S."/>
            <person name="Albert R."/>
            <person name="Binder M."/>
            <person name="Bloem J."/>
            <person name="Labutti K."/>
            <person name="Salamov A."/>
            <person name="Andreopoulos B."/>
            <person name="Baker S."/>
            <person name="Barry K."/>
            <person name="Bills G."/>
            <person name="Bluhm B."/>
            <person name="Cannon C."/>
            <person name="Castanera R."/>
            <person name="Culley D."/>
            <person name="Daum C."/>
            <person name="Ezra D."/>
            <person name="Gonzalez J."/>
            <person name="Henrissat B."/>
            <person name="Kuo A."/>
            <person name="Liang C."/>
            <person name="Lipzen A."/>
            <person name="Lutzoni F."/>
            <person name="Magnuson J."/>
            <person name="Mondo S."/>
            <person name="Nolan M."/>
            <person name="Ohm R."/>
            <person name="Pangilinan J."/>
            <person name="Park H.-J."/>
            <person name="Ramirez L."/>
            <person name="Alfaro M."/>
            <person name="Sun H."/>
            <person name="Tritt A."/>
            <person name="Yoshinaga Y."/>
            <person name="Zwiers L.-H."/>
            <person name="Turgeon B."/>
            <person name="Goodwin S."/>
            <person name="Spatafora J."/>
            <person name="Crous P."/>
            <person name="Grigoriev I."/>
        </authorList>
    </citation>
    <scope>NUCLEOTIDE SEQUENCE</scope>
    <source>
        <strain evidence="5">CBS 121167</strain>
    </source>
</reference>
<dbReference type="Pfam" id="PF08031">
    <property type="entry name" value="BBE"/>
    <property type="match status" value="1"/>
</dbReference>
<dbReference type="InterPro" id="IPR036318">
    <property type="entry name" value="FAD-bd_PCMH-like_sf"/>
</dbReference>
<proteinExistence type="inferred from homology"/>
<dbReference type="Proteomes" id="UP000799438">
    <property type="component" value="Unassembled WGS sequence"/>
</dbReference>
<organism evidence="5 6">
    <name type="scientific">Aplosporella prunicola CBS 121167</name>
    <dbReference type="NCBI Taxonomy" id="1176127"/>
    <lineage>
        <taxon>Eukaryota</taxon>
        <taxon>Fungi</taxon>
        <taxon>Dikarya</taxon>
        <taxon>Ascomycota</taxon>
        <taxon>Pezizomycotina</taxon>
        <taxon>Dothideomycetes</taxon>
        <taxon>Dothideomycetes incertae sedis</taxon>
        <taxon>Botryosphaeriales</taxon>
        <taxon>Aplosporellaceae</taxon>
        <taxon>Aplosporella</taxon>
    </lineage>
</organism>
<evidence type="ECO:0000256" key="1">
    <source>
        <dbReference type="ARBA" id="ARBA00005466"/>
    </source>
</evidence>
<dbReference type="Gene3D" id="3.30.465.10">
    <property type="match status" value="2"/>
</dbReference>
<sequence length="594" mass="62719">MRNQLFIFSALSALGSAAANPAADADCKCTPSDPCWPSDSQWATLNTTLSGRLIHTHLPAAVCYRSNPAYNQSACTALYPEWTTPEFHSADPASIPAPHVAGNTCNPIYENGTSIAGDPDAGKKGCTIGEYPPYVVNATGAADVQAAVRFATEHSLRLIVKNTGHSSGRVVGKGALSIWTHHFKGFEFHDGDFVPEGCAANGTKGIMAATVGAGLQDGELYEAAAAHGAAMTGGTNSDVGILGWATGGGHGFFTSEHGMGADNIIQAKLVTPTGKLITTNACQNTDVFWALRGGGGGTFGVVLEATLKAYPAPKRTDFAALGITQKNGTSTEDYYRAVARLFSQLPALKEKGFQGYLPMGGKSCVGSFFMYDKPNGTAQAAWTPVKKALAEFEDVVDVSSQFMVFTDWYNQLFKVYTASSSDGKGGGARTSRLLPKEALEDEEALAKTLQMVGPQGSAHIEGPISDFSLSASMIASSTPEDNALNPAWRDAVVHLISSVSWDDATPADVAAAAQRDMTDVRGGALRKLAPESGAYVNEADTEEPQWQASLFGKNYERLSGIKEKVDPEGLLWCKQCVGSEAWREDGEGKLCRAG</sequence>
<feature type="chain" id="PRO_5025473884" description="FAD-binding PCMH-type domain-containing protein" evidence="3">
    <location>
        <begin position="20"/>
        <end position="594"/>
    </location>
</feature>
<dbReference type="GO" id="GO:0016491">
    <property type="term" value="F:oxidoreductase activity"/>
    <property type="evidence" value="ECO:0007669"/>
    <property type="project" value="UniProtKB-KW"/>
</dbReference>
<protein>
    <recommendedName>
        <fullName evidence="4">FAD-binding PCMH-type domain-containing protein</fullName>
    </recommendedName>
</protein>
<dbReference type="InterPro" id="IPR012951">
    <property type="entry name" value="BBE"/>
</dbReference>
<keyword evidence="2" id="KW-0560">Oxidoreductase</keyword>
<dbReference type="PROSITE" id="PS51387">
    <property type="entry name" value="FAD_PCMH"/>
    <property type="match status" value="1"/>
</dbReference>
<dbReference type="OrthoDB" id="9983560at2759"/>
<accession>A0A6A6AZR5</accession>
<dbReference type="InterPro" id="IPR016169">
    <property type="entry name" value="FAD-bd_PCMH_sub2"/>
</dbReference>
<dbReference type="SUPFAM" id="SSF56176">
    <property type="entry name" value="FAD-binding/transporter-associated domain-like"/>
    <property type="match status" value="1"/>
</dbReference>
<evidence type="ECO:0000256" key="3">
    <source>
        <dbReference type="SAM" id="SignalP"/>
    </source>
</evidence>
<dbReference type="Pfam" id="PF01565">
    <property type="entry name" value="FAD_binding_4"/>
    <property type="match status" value="1"/>
</dbReference>
<dbReference type="InterPro" id="IPR006094">
    <property type="entry name" value="Oxid_FAD_bind_N"/>
</dbReference>
<dbReference type="PANTHER" id="PTHR13878">
    <property type="entry name" value="GULONOLACTONE OXIDASE"/>
    <property type="match status" value="1"/>
</dbReference>
<dbReference type="GeneID" id="54303341"/>
<feature type="signal peptide" evidence="3">
    <location>
        <begin position="1"/>
        <end position="19"/>
    </location>
</feature>
<comment type="similarity">
    <text evidence="1">Belongs to the oxygen-dependent FAD-linked oxidoreductase family.</text>
</comment>
<dbReference type="InterPro" id="IPR050432">
    <property type="entry name" value="FAD-linked_Oxidoreductases_BP"/>
</dbReference>
<dbReference type="RefSeq" id="XP_033393125.1">
    <property type="nucleotide sequence ID" value="XM_033545835.1"/>
</dbReference>
<dbReference type="PANTHER" id="PTHR13878:SF91">
    <property type="entry name" value="FAD BINDING DOMAIN PROTEIN (AFU_ORTHOLOGUE AFUA_6G12070)-RELATED"/>
    <property type="match status" value="1"/>
</dbReference>
<evidence type="ECO:0000313" key="6">
    <source>
        <dbReference type="Proteomes" id="UP000799438"/>
    </source>
</evidence>
<name>A0A6A6AZR5_9PEZI</name>
<dbReference type="AlphaFoldDB" id="A0A6A6AZR5"/>
<evidence type="ECO:0000313" key="5">
    <source>
        <dbReference type="EMBL" id="KAF2137409.1"/>
    </source>
</evidence>